<name>A0A1Y1WYE8_9FUNG</name>
<dbReference type="OrthoDB" id="2144452at2759"/>
<proteinExistence type="predicted"/>
<gene>
    <name evidence="1" type="ORF">BCR32DRAFT_301659</name>
</gene>
<evidence type="ECO:0000313" key="1">
    <source>
        <dbReference type="EMBL" id="ORX78472.1"/>
    </source>
</evidence>
<dbReference type="EMBL" id="MCFG01000208">
    <property type="protein sequence ID" value="ORX78472.1"/>
    <property type="molecule type" value="Genomic_DNA"/>
</dbReference>
<keyword evidence="2" id="KW-1185">Reference proteome</keyword>
<protein>
    <submittedName>
        <fullName evidence="1">Uncharacterized protein</fullName>
    </submittedName>
</protein>
<sequence length="287" mass="33454">MENLTNYYNEVIDIVCSKAVEVFNSNYNLNINKDNILNNLVNENDTQPPTKEMTKLNLNDTCIGVKRNKTNCTNKIIPGHMYCSIHIRLEGKLPLNKYIENVANTLKYEHKANVVSLGNQWMNKHNDQKTKDEENSLRWPISIKIKNNSPLRSYILFFNEFTSYLGAGILVIQYCSNDGKKQSNYFMATHYVEVNKYSGRLRSDLYAKMTLKSITSLQEKPIFNKMKQFLSEYGIPYDINDINKRNGDISEYNPVVVYNKINKILNDHYNILYFNYDAYINSNVDNN</sequence>
<reference evidence="1 2" key="2">
    <citation type="submission" date="2016-08" db="EMBL/GenBank/DDBJ databases">
        <title>Pervasive Adenine N6-methylation of Active Genes in Fungi.</title>
        <authorList>
            <consortium name="DOE Joint Genome Institute"/>
            <person name="Mondo S.J."/>
            <person name="Dannebaum R.O."/>
            <person name="Kuo R.C."/>
            <person name="Labutti K."/>
            <person name="Haridas S."/>
            <person name="Kuo A."/>
            <person name="Salamov A."/>
            <person name="Ahrendt S.R."/>
            <person name="Lipzen A."/>
            <person name="Sullivan W."/>
            <person name="Andreopoulos W.B."/>
            <person name="Clum A."/>
            <person name="Lindquist E."/>
            <person name="Daum C."/>
            <person name="Ramamoorthy G.K."/>
            <person name="Gryganskyi A."/>
            <person name="Culley D."/>
            <person name="Magnuson J.K."/>
            <person name="James T.Y."/>
            <person name="O'Malley M.A."/>
            <person name="Stajich J.E."/>
            <person name="Spatafora J.W."/>
            <person name="Visel A."/>
            <person name="Grigoriev I.V."/>
        </authorList>
    </citation>
    <scope>NUCLEOTIDE SEQUENCE [LARGE SCALE GENOMIC DNA]</scope>
    <source>
        <strain evidence="1 2">S4</strain>
    </source>
</reference>
<reference evidence="1 2" key="1">
    <citation type="submission" date="2016-08" db="EMBL/GenBank/DDBJ databases">
        <title>A Parts List for Fungal Cellulosomes Revealed by Comparative Genomics.</title>
        <authorList>
            <consortium name="DOE Joint Genome Institute"/>
            <person name="Haitjema C.H."/>
            <person name="Gilmore S.P."/>
            <person name="Henske J.K."/>
            <person name="Solomon K.V."/>
            <person name="De Groot R."/>
            <person name="Kuo A."/>
            <person name="Mondo S.J."/>
            <person name="Salamov A.A."/>
            <person name="Labutti K."/>
            <person name="Zhao Z."/>
            <person name="Chiniquy J."/>
            <person name="Barry K."/>
            <person name="Brewer H.M."/>
            <person name="Purvine S.O."/>
            <person name="Wright A.T."/>
            <person name="Boxma B."/>
            <person name="Van Alen T."/>
            <person name="Hackstein J.H."/>
            <person name="Baker S.E."/>
            <person name="Grigoriev I.V."/>
            <person name="O'Malley M.A."/>
        </authorList>
    </citation>
    <scope>NUCLEOTIDE SEQUENCE [LARGE SCALE GENOMIC DNA]</scope>
    <source>
        <strain evidence="1 2">S4</strain>
    </source>
</reference>
<dbReference type="AlphaFoldDB" id="A0A1Y1WYE8"/>
<comment type="caution">
    <text evidence="1">The sequence shown here is derived from an EMBL/GenBank/DDBJ whole genome shotgun (WGS) entry which is preliminary data.</text>
</comment>
<organism evidence="1 2">
    <name type="scientific">Anaeromyces robustus</name>
    <dbReference type="NCBI Taxonomy" id="1754192"/>
    <lineage>
        <taxon>Eukaryota</taxon>
        <taxon>Fungi</taxon>
        <taxon>Fungi incertae sedis</taxon>
        <taxon>Chytridiomycota</taxon>
        <taxon>Chytridiomycota incertae sedis</taxon>
        <taxon>Neocallimastigomycetes</taxon>
        <taxon>Neocallimastigales</taxon>
        <taxon>Neocallimastigaceae</taxon>
        <taxon>Anaeromyces</taxon>
    </lineage>
</organism>
<dbReference type="Proteomes" id="UP000193944">
    <property type="component" value="Unassembled WGS sequence"/>
</dbReference>
<evidence type="ECO:0000313" key="2">
    <source>
        <dbReference type="Proteomes" id="UP000193944"/>
    </source>
</evidence>
<accession>A0A1Y1WYE8</accession>